<comment type="caution">
    <text evidence="2">The sequence shown here is derived from an EMBL/GenBank/DDBJ whole genome shotgun (WGS) entry which is preliminary data.</text>
</comment>
<accession>A0A3M9MN76</accession>
<organism evidence="2 3">
    <name type="scientific">Rufibacter latericius</name>
    <dbReference type="NCBI Taxonomy" id="2487040"/>
    <lineage>
        <taxon>Bacteria</taxon>
        <taxon>Pseudomonadati</taxon>
        <taxon>Bacteroidota</taxon>
        <taxon>Cytophagia</taxon>
        <taxon>Cytophagales</taxon>
        <taxon>Hymenobacteraceae</taxon>
        <taxon>Rufibacter</taxon>
    </lineage>
</organism>
<evidence type="ECO:0000313" key="2">
    <source>
        <dbReference type="EMBL" id="RNI26969.1"/>
    </source>
</evidence>
<keyword evidence="1" id="KW-1133">Transmembrane helix</keyword>
<keyword evidence="3" id="KW-1185">Reference proteome</keyword>
<feature type="transmembrane region" description="Helical" evidence="1">
    <location>
        <begin position="28"/>
        <end position="48"/>
    </location>
</feature>
<name>A0A3M9MN76_9BACT</name>
<evidence type="ECO:0000313" key="3">
    <source>
        <dbReference type="Proteomes" id="UP000272117"/>
    </source>
</evidence>
<protein>
    <submittedName>
        <fullName evidence="2">Uncharacterized protein</fullName>
    </submittedName>
</protein>
<dbReference type="AlphaFoldDB" id="A0A3M9MN76"/>
<sequence>MVSLYAQAEKAFSGSFQEMDLKTGKPTIFVIPSSNQIFALIAITNSLLSMAQKKPVFRSFCLKRSENRG</sequence>
<dbReference type="Proteomes" id="UP000272117">
    <property type="component" value="Unassembled WGS sequence"/>
</dbReference>
<proteinExistence type="predicted"/>
<keyword evidence="1" id="KW-0472">Membrane</keyword>
<dbReference type="EMBL" id="RJJD01000005">
    <property type="protein sequence ID" value="RNI26969.1"/>
    <property type="molecule type" value="Genomic_DNA"/>
</dbReference>
<reference evidence="2 3" key="1">
    <citation type="submission" date="2018-11" db="EMBL/GenBank/DDBJ databases">
        <title>Rufibacter latericius sp. nov., isolated from water in Baiyang Lake.</title>
        <authorList>
            <person name="Yang Y."/>
        </authorList>
    </citation>
    <scope>NUCLEOTIDE SEQUENCE [LARGE SCALE GENOMIC DNA]</scope>
    <source>
        <strain evidence="2 3">R-22-1c-1</strain>
    </source>
</reference>
<evidence type="ECO:0000256" key="1">
    <source>
        <dbReference type="SAM" id="Phobius"/>
    </source>
</evidence>
<gene>
    <name evidence="2" type="ORF">EFB08_10915</name>
</gene>
<keyword evidence="1" id="KW-0812">Transmembrane</keyword>